<comment type="caution">
    <text evidence="2">The sequence shown here is derived from an EMBL/GenBank/DDBJ whole genome shotgun (WGS) entry which is preliminary data.</text>
</comment>
<sequence length="105" mass="11944">MIIYLKKFGTTLNGRQFGRESFAAFGPSLKDIGEEENIVVDFEGVITFTPSWGDEFLGPLFDRFGERLVLKNTKNPSVQASLEMLEEIYKKKFKKKVSGTLEKDT</sequence>
<feature type="domain" description="DUF4325" evidence="1">
    <location>
        <begin position="34"/>
        <end position="77"/>
    </location>
</feature>
<evidence type="ECO:0000313" key="3">
    <source>
        <dbReference type="Proteomes" id="UP000231480"/>
    </source>
</evidence>
<evidence type="ECO:0000259" key="1">
    <source>
        <dbReference type="Pfam" id="PF14213"/>
    </source>
</evidence>
<protein>
    <submittedName>
        <fullName evidence="2">DUF4325 domain-containing protein</fullName>
    </submittedName>
</protein>
<proteinExistence type="predicted"/>
<evidence type="ECO:0000313" key="2">
    <source>
        <dbReference type="EMBL" id="PIP17314.1"/>
    </source>
</evidence>
<accession>A0A2G9YDM3</accession>
<dbReference type="Proteomes" id="UP000231480">
    <property type="component" value="Unassembled WGS sequence"/>
</dbReference>
<dbReference type="EMBL" id="PCRH01000015">
    <property type="protein sequence ID" value="PIP17314.1"/>
    <property type="molecule type" value="Genomic_DNA"/>
</dbReference>
<dbReference type="InterPro" id="IPR025474">
    <property type="entry name" value="DUF4325"/>
</dbReference>
<gene>
    <name evidence="2" type="ORF">COX44_00600</name>
</gene>
<dbReference type="Pfam" id="PF14213">
    <property type="entry name" value="DUF4325"/>
    <property type="match status" value="1"/>
</dbReference>
<name>A0A2G9YDM3_9BACT</name>
<reference evidence="2 3" key="1">
    <citation type="submission" date="2017-09" db="EMBL/GenBank/DDBJ databases">
        <title>Depth-based differentiation of microbial function through sediment-hosted aquifers and enrichment of novel symbionts in the deep terrestrial subsurface.</title>
        <authorList>
            <person name="Probst A.J."/>
            <person name="Ladd B."/>
            <person name="Jarett J.K."/>
            <person name="Geller-Mcgrath D.E."/>
            <person name="Sieber C.M."/>
            <person name="Emerson J.B."/>
            <person name="Anantharaman K."/>
            <person name="Thomas B.C."/>
            <person name="Malmstrom R."/>
            <person name="Stieglmeier M."/>
            <person name="Klingl A."/>
            <person name="Woyke T."/>
            <person name="Ryan C.M."/>
            <person name="Banfield J.F."/>
        </authorList>
    </citation>
    <scope>NUCLEOTIDE SEQUENCE [LARGE SCALE GENOMIC DNA]</scope>
    <source>
        <strain evidence="2">CG23_combo_of_CG06-09_8_20_14_all_37_13</strain>
    </source>
</reference>
<dbReference type="AlphaFoldDB" id="A0A2G9YDM3"/>
<organism evidence="2 3">
    <name type="scientific">Candidatus Portnoybacteria bacterium CG23_combo_of_CG06-09_8_20_14_all_37_13</name>
    <dbReference type="NCBI Taxonomy" id="1974819"/>
    <lineage>
        <taxon>Bacteria</taxon>
        <taxon>Candidatus Portnoyibacteriota</taxon>
    </lineage>
</organism>